<evidence type="ECO:0000256" key="1">
    <source>
        <dbReference type="SAM" id="MobiDB-lite"/>
    </source>
</evidence>
<evidence type="ECO:0000313" key="3">
    <source>
        <dbReference type="Proteomes" id="UP000070687"/>
    </source>
</evidence>
<dbReference type="AlphaFoldDB" id="A0A133P240"/>
<comment type="caution">
    <text evidence="2">The sequence shown here is derived from an EMBL/GenBank/DDBJ whole genome shotgun (WGS) entry which is preliminary data.</text>
</comment>
<dbReference type="EMBL" id="LRQB01000006">
    <property type="protein sequence ID" value="KXA22648.1"/>
    <property type="molecule type" value="Genomic_DNA"/>
</dbReference>
<gene>
    <name evidence="2" type="ORF">HMPREF3208_00200</name>
</gene>
<organism evidence="2 3">
    <name type="scientific">Gardnerella vaginalis</name>
    <dbReference type="NCBI Taxonomy" id="2702"/>
    <lineage>
        <taxon>Bacteria</taxon>
        <taxon>Bacillati</taxon>
        <taxon>Actinomycetota</taxon>
        <taxon>Actinomycetes</taxon>
        <taxon>Bifidobacteriales</taxon>
        <taxon>Bifidobacteriaceae</taxon>
        <taxon>Gardnerella</taxon>
    </lineage>
</organism>
<sequence length="109" mass="12555">MGKGRVEMKFSELSKEEQKDLAEYGEIISREMEAKSEPDPGDPTLDSRWDPSRELSRLNYRRHAIEKEINEAVYKSRKNGQSWNTIGRALGVTAEAARRKYSDKIPQLV</sequence>
<accession>A0A133P240</accession>
<protein>
    <submittedName>
        <fullName evidence="2">Uncharacterized protein</fullName>
    </submittedName>
</protein>
<evidence type="ECO:0000313" key="2">
    <source>
        <dbReference type="EMBL" id="KXA22648.1"/>
    </source>
</evidence>
<feature type="region of interest" description="Disordered" evidence="1">
    <location>
        <begin position="31"/>
        <end position="50"/>
    </location>
</feature>
<name>A0A133P240_GARVA</name>
<dbReference type="Proteomes" id="UP000070687">
    <property type="component" value="Unassembled WGS sequence"/>
</dbReference>
<reference evidence="2 3" key="1">
    <citation type="submission" date="2016-01" db="EMBL/GenBank/DDBJ databases">
        <authorList>
            <person name="Oliw E.H."/>
        </authorList>
    </citation>
    <scope>NUCLEOTIDE SEQUENCE [LARGE SCALE GENOMIC DNA]</scope>
    <source>
        <strain evidence="2 3">PSS_7772B</strain>
    </source>
</reference>
<dbReference type="PATRIC" id="fig|2702.100.peg.185"/>
<proteinExistence type="predicted"/>